<dbReference type="EMBL" id="JAUSWO010000001">
    <property type="protein sequence ID" value="MDQ0513948.1"/>
    <property type="molecule type" value="Genomic_DNA"/>
</dbReference>
<name>A0ABU0LZ31_9BACT</name>
<gene>
    <name evidence="2" type="ORF">J2Z62_000386</name>
</gene>
<sequence length="129" mass="15702">MILKNRIFFSFRFRKRNDNKSLENNKIMQRIQELENEKKLNRYDIRILKQKAKILSARNVKAKVFEEPKNTRVQNHLNVKKDEEEFNKFTKVFEESGFIDGSIDKIRQQEQEKLLNDPKVFRIKWADND</sequence>
<evidence type="ECO:0000313" key="2">
    <source>
        <dbReference type="EMBL" id="MDQ0513948.1"/>
    </source>
</evidence>
<evidence type="ECO:0000313" key="3">
    <source>
        <dbReference type="Proteomes" id="UP001240643"/>
    </source>
</evidence>
<keyword evidence="1" id="KW-0175">Coiled coil</keyword>
<protein>
    <submittedName>
        <fullName evidence="2">Uncharacterized protein</fullName>
    </submittedName>
</protein>
<dbReference type="RefSeq" id="WP_256547358.1">
    <property type="nucleotide sequence ID" value="NZ_CP101809.1"/>
</dbReference>
<keyword evidence="3" id="KW-1185">Reference proteome</keyword>
<organism evidence="2 3">
    <name type="scientific">Mycoplasmoides fastidiosum</name>
    <dbReference type="NCBI Taxonomy" id="92758"/>
    <lineage>
        <taxon>Bacteria</taxon>
        <taxon>Bacillati</taxon>
        <taxon>Mycoplasmatota</taxon>
        <taxon>Mycoplasmoidales</taxon>
        <taxon>Mycoplasmoidaceae</taxon>
        <taxon>Mycoplasmoides</taxon>
    </lineage>
</organism>
<reference evidence="2" key="1">
    <citation type="submission" date="2023-07" db="EMBL/GenBank/DDBJ databases">
        <title>Genomic Encyclopedia of Type Strains, Phase IV (KMG-IV): sequencing the most valuable type-strain genomes for metagenomic binning, comparative biology and taxonomic classification.</title>
        <authorList>
            <person name="Goeker M."/>
        </authorList>
    </citation>
    <scope>NUCLEOTIDE SEQUENCE [LARGE SCALE GENOMIC DNA]</scope>
    <source>
        <strain evidence="2">DSM 21204</strain>
    </source>
</reference>
<evidence type="ECO:0000256" key="1">
    <source>
        <dbReference type="SAM" id="Coils"/>
    </source>
</evidence>
<dbReference type="Proteomes" id="UP001240643">
    <property type="component" value="Unassembled WGS sequence"/>
</dbReference>
<feature type="coiled-coil region" evidence="1">
    <location>
        <begin position="17"/>
        <end position="51"/>
    </location>
</feature>
<accession>A0ABU0LZ31</accession>
<comment type="caution">
    <text evidence="2">The sequence shown here is derived from an EMBL/GenBank/DDBJ whole genome shotgun (WGS) entry which is preliminary data.</text>
</comment>
<proteinExistence type="predicted"/>